<dbReference type="PANTHER" id="PTHR16301">
    <property type="entry name" value="IMPACT-RELATED"/>
    <property type="match status" value="1"/>
</dbReference>
<evidence type="ECO:0000259" key="2">
    <source>
        <dbReference type="Pfam" id="PF01205"/>
    </source>
</evidence>
<dbReference type="InterPro" id="IPR020568">
    <property type="entry name" value="Ribosomal_Su5_D2-typ_SF"/>
</dbReference>
<evidence type="ECO:0000259" key="3">
    <source>
        <dbReference type="Pfam" id="PF09186"/>
    </source>
</evidence>
<sequence>MGYKTIKQNTRTEIVEKRSKFIASAFRVENQHEVDYFLNEVRKEFYDATHNVYAYTYGIEYPIQKYSDDGEPQGTAGLPVMEVIRKNGLSNVLIVVTRYFGGILLGAAGLVRAYTQAAAASIEKAGILEYHECEKIIVTLDYPNFEKVKWLIEKANAKILGIEYSQVVDIVVLVKVEDVESLIKNISDVTAGNFLVERKGLFLEAI</sequence>
<proteinExistence type="inferred from homology"/>
<dbReference type="PANTHER" id="PTHR16301:SF20">
    <property type="entry name" value="IMPACT FAMILY MEMBER YIGZ"/>
    <property type="match status" value="1"/>
</dbReference>
<dbReference type="PROSITE" id="PS00910">
    <property type="entry name" value="UPF0029"/>
    <property type="match status" value="1"/>
</dbReference>
<dbReference type="Gene3D" id="3.30.70.240">
    <property type="match status" value="1"/>
</dbReference>
<dbReference type="Pfam" id="PF01205">
    <property type="entry name" value="Impact_N"/>
    <property type="match status" value="1"/>
</dbReference>
<dbReference type="Gene3D" id="3.30.230.30">
    <property type="entry name" value="Impact, N-terminal domain"/>
    <property type="match status" value="1"/>
</dbReference>
<organism evidence="4 5">
    <name type="scientific">Caldicellulosiruptor changbaiensis</name>
    <dbReference type="NCBI Taxonomy" id="1222016"/>
    <lineage>
        <taxon>Bacteria</taxon>
        <taxon>Bacillati</taxon>
        <taxon>Bacillota</taxon>
        <taxon>Bacillota incertae sedis</taxon>
        <taxon>Caldicellulosiruptorales</taxon>
        <taxon>Caldicellulosiruptoraceae</taxon>
        <taxon>Caldicellulosiruptor</taxon>
    </lineage>
</organism>
<dbReference type="InterPro" id="IPR020569">
    <property type="entry name" value="UPF0029_Impact_CS"/>
</dbReference>
<evidence type="ECO:0000313" key="4">
    <source>
        <dbReference type="EMBL" id="AZT90965.1"/>
    </source>
</evidence>
<dbReference type="Pfam" id="PF09186">
    <property type="entry name" value="DUF1949"/>
    <property type="match status" value="1"/>
</dbReference>
<feature type="domain" description="UPF0029" evidence="3">
    <location>
        <begin position="138"/>
        <end position="193"/>
    </location>
</feature>
<evidence type="ECO:0000256" key="1">
    <source>
        <dbReference type="ARBA" id="ARBA00007665"/>
    </source>
</evidence>
<reference evidence="4 5" key="1">
    <citation type="submission" date="2018-12" db="EMBL/GenBank/DDBJ databases">
        <title>Genome sequence from the cellulolytic species, Caldicellulosiruptor changbaiensis.</title>
        <authorList>
            <person name="Blumer-Schuette S.E."/>
            <person name="Mendoza C."/>
        </authorList>
    </citation>
    <scope>NUCLEOTIDE SEQUENCE [LARGE SCALE GENOMIC DNA]</scope>
    <source>
        <strain evidence="4 5">CBS-Z</strain>
    </source>
</reference>
<accession>A0A3T0D785</accession>
<dbReference type="AlphaFoldDB" id="A0A3T0D785"/>
<feature type="domain" description="Impact N-terminal" evidence="2">
    <location>
        <begin position="17"/>
        <end position="121"/>
    </location>
</feature>
<dbReference type="InterPro" id="IPR001498">
    <property type="entry name" value="Impact_N"/>
</dbReference>
<dbReference type="RefSeq" id="WP_127352335.1">
    <property type="nucleotide sequence ID" value="NZ_CP034791.1"/>
</dbReference>
<dbReference type="GO" id="GO:0005737">
    <property type="term" value="C:cytoplasm"/>
    <property type="evidence" value="ECO:0007669"/>
    <property type="project" value="TreeGrafter"/>
</dbReference>
<keyword evidence="5" id="KW-1185">Reference proteome</keyword>
<dbReference type="InterPro" id="IPR036956">
    <property type="entry name" value="Impact_N_sf"/>
</dbReference>
<dbReference type="InterPro" id="IPR023582">
    <property type="entry name" value="Impact"/>
</dbReference>
<dbReference type="SUPFAM" id="SSF54980">
    <property type="entry name" value="EF-G C-terminal domain-like"/>
    <property type="match status" value="1"/>
</dbReference>
<dbReference type="SUPFAM" id="SSF54211">
    <property type="entry name" value="Ribosomal protein S5 domain 2-like"/>
    <property type="match status" value="1"/>
</dbReference>
<comment type="similarity">
    <text evidence="1">Belongs to the IMPACT family.</text>
</comment>
<dbReference type="InterPro" id="IPR035647">
    <property type="entry name" value="EFG_III/V"/>
</dbReference>
<dbReference type="GO" id="GO:0006446">
    <property type="term" value="P:regulation of translational initiation"/>
    <property type="evidence" value="ECO:0007669"/>
    <property type="project" value="TreeGrafter"/>
</dbReference>
<evidence type="ECO:0000313" key="5">
    <source>
        <dbReference type="Proteomes" id="UP000282930"/>
    </source>
</evidence>
<protein>
    <submittedName>
        <fullName evidence="4">YigZ family protein</fullName>
    </submittedName>
</protein>
<name>A0A3T0D785_9FIRM</name>
<dbReference type="KEGG" id="ccha:ELD05_10095"/>
<dbReference type="NCBIfam" id="TIGR00257">
    <property type="entry name" value="IMPACT_YIGZ"/>
    <property type="match status" value="1"/>
</dbReference>
<dbReference type="EMBL" id="CP034791">
    <property type="protein sequence ID" value="AZT90965.1"/>
    <property type="molecule type" value="Genomic_DNA"/>
</dbReference>
<dbReference type="InterPro" id="IPR015796">
    <property type="entry name" value="Impact_YigZ-like"/>
</dbReference>
<gene>
    <name evidence="4" type="ORF">ELD05_10095</name>
</gene>
<dbReference type="InterPro" id="IPR015269">
    <property type="entry name" value="UPF0029_Impact_C"/>
</dbReference>
<dbReference type="Proteomes" id="UP000282930">
    <property type="component" value="Chromosome"/>
</dbReference>